<feature type="active site" description="Tele-phosphohistidine intermediate" evidence="1">
    <location>
        <position position="10"/>
    </location>
</feature>
<gene>
    <name evidence="3" type="ORF">H310_14915</name>
</gene>
<evidence type="ECO:0000256" key="2">
    <source>
        <dbReference type="PIRSR" id="PIRSR613078-2"/>
    </source>
</evidence>
<name>A0A024T864_9STRA</name>
<protein>
    <recommendedName>
        <fullName evidence="4">Phosphoglycerate mutase</fullName>
    </recommendedName>
</protein>
<reference evidence="3" key="1">
    <citation type="submission" date="2013-12" db="EMBL/GenBank/DDBJ databases">
        <title>The Genome Sequence of Aphanomyces invadans NJM9701.</title>
        <authorList>
            <consortium name="The Broad Institute Genomics Platform"/>
            <person name="Russ C."/>
            <person name="Tyler B."/>
            <person name="van West P."/>
            <person name="Dieguez-Uribeondo J."/>
            <person name="Young S.K."/>
            <person name="Zeng Q."/>
            <person name="Gargeya S."/>
            <person name="Fitzgerald M."/>
            <person name="Abouelleil A."/>
            <person name="Alvarado L."/>
            <person name="Chapman S.B."/>
            <person name="Gainer-Dewar J."/>
            <person name="Goldberg J."/>
            <person name="Griggs A."/>
            <person name="Gujja S."/>
            <person name="Hansen M."/>
            <person name="Howarth C."/>
            <person name="Imamovic A."/>
            <person name="Ireland A."/>
            <person name="Larimer J."/>
            <person name="McCowan C."/>
            <person name="Murphy C."/>
            <person name="Pearson M."/>
            <person name="Poon T.W."/>
            <person name="Priest M."/>
            <person name="Roberts A."/>
            <person name="Saif S."/>
            <person name="Shea T."/>
            <person name="Sykes S."/>
            <person name="Wortman J."/>
            <person name="Nusbaum C."/>
            <person name="Birren B."/>
        </authorList>
    </citation>
    <scope>NUCLEOTIDE SEQUENCE [LARGE SCALE GENOMIC DNA]</scope>
    <source>
        <strain evidence="3">NJM9701</strain>
    </source>
</reference>
<dbReference type="SMART" id="SM00855">
    <property type="entry name" value="PGAM"/>
    <property type="match status" value="1"/>
</dbReference>
<evidence type="ECO:0000256" key="1">
    <source>
        <dbReference type="PIRSR" id="PIRSR613078-1"/>
    </source>
</evidence>
<dbReference type="EMBL" id="KI914055">
    <property type="protein sequence ID" value="ETV90260.1"/>
    <property type="molecule type" value="Genomic_DNA"/>
</dbReference>
<dbReference type="OrthoDB" id="354304at2759"/>
<evidence type="ECO:0000313" key="3">
    <source>
        <dbReference type="EMBL" id="ETV90260.1"/>
    </source>
</evidence>
<feature type="active site" description="Proton donor/acceptor" evidence="1">
    <location>
        <position position="87"/>
    </location>
</feature>
<evidence type="ECO:0008006" key="4">
    <source>
        <dbReference type="Google" id="ProtNLM"/>
    </source>
</evidence>
<dbReference type="PANTHER" id="PTHR48100">
    <property type="entry name" value="BROAD-SPECIFICITY PHOSPHATASE YOR283W-RELATED"/>
    <property type="match status" value="1"/>
</dbReference>
<dbReference type="PANTHER" id="PTHR48100:SF44">
    <property type="entry name" value="PHOSPHATASE C1620.13-RELATED"/>
    <property type="match status" value="1"/>
</dbReference>
<dbReference type="Gene3D" id="3.40.50.1240">
    <property type="entry name" value="Phosphoglycerate mutase-like"/>
    <property type="match status" value="1"/>
</dbReference>
<feature type="binding site" evidence="2">
    <location>
        <position position="63"/>
    </location>
    <ligand>
        <name>substrate</name>
    </ligand>
</feature>
<dbReference type="RefSeq" id="XP_008881111.1">
    <property type="nucleotide sequence ID" value="XM_008882889.1"/>
</dbReference>
<dbReference type="SUPFAM" id="SSF53254">
    <property type="entry name" value="Phosphoglycerate mutase-like"/>
    <property type="match status" value="1"/>
</dbReference>
<dbReference type="VEuPathDB" id="FungiDB:H310_14915"/>
<dbReference type="eggNOG" id="KOG0235">
    <property type="taxonomic scope" value="Eukaryota"/>
</dbReference>
<dbReference type="InterPro" id="IPR013078">
    <property type="entry name" value="His_Pase_superF_clade-1"/>
</dbReference>
<dbReference type="GeneID" id="20091965"/>
<dbReference type="Pfam" id="PF00300">
    <property type="entry name" value="His_Phos_1"/>
    <property type="match status" value="1"/>
</dbReference>
<sequence length="212" mass="23567">MGVEIWFVRHGQTDWNIDHRLQGHQDTPLNATGVGQAAATASYLAGIHSTTPFDAIVTSDLSRAHSTAEAIASALRIPMRKDAGFREHNLGRLQGLTAGEMSPSQRREYELLRTDLEFNGHGGESSMEMATRVRTTLKSLQQQHSGQRVVVVTHGGFLFHSYRWIREMGVDRSRDDERTPNACICIVDAANDTPSWRIVKWGLTHHLSVAAL</sequence>
<dbReference type="InterPro" id="IPR050275">
    <property type="entry name" value="PGM_Phosphatase"/>
</dbReference>
<dbReference type="GO" id="GO:0005829">
    <property type="term" value="C:cytosol"/>
    <property type="evidence" value="ECO:0007669"/>
    <property type="project" value="TreeGrafter"/>
</dbReference>
<organism evidence="3">
    <name type="scientific">Aphanomyces invadans</name>
    <dbReference type="NCBI Taxonomy" id="157072"/>
    <lineage>
        <taxon>Eukaryota</taxon>
        <taxon>Sar</taxon>
        <taxon>Stramenopiles</taxon>
        <taxon>Oomycota</taxon>
        <taxon>Saprolegniomycetes</taxon>
        <taxon>Saprolegniales</taxon>
        <taxon>Verrucalvaceae</taxon>
        <taxon>Aphanomyces</taxon>
    </lineage>
</organism>
<dbReference type="STRING" id="157072.A0A024T864"/>
<feature type="binding site" evidence="2">
    <location>
        <begin position="9"/>
        <end position="16"/>
    </location>
    <ligand>
        <name>substrate</name>
    </ligand>
</feature>
<dbReference type="InterPro" id="IPR029033">
    <property type="entry name" value="His_PPase_superfam"/>
</dbReference>
<dbReference type="AlphaFoldDB" id="A0A024T864"/>
<proteinExistence type="predicted"/>
<dbReference type="CDD" id="cd07067">
    <property type="entry name" value="HP_PGM_like"/>
    <property type="match status" value="1"/>
</dbReference>
<dbReference type="GO" id="GO:0016791">
    <property type="term" value="F:phosphatase activity"/>
    <property type="evidence" value="ECO:0007669"/>
    <property type="project" value="TreeGrafter"/>
</dbReference>
<accession>A0A024T864</accession>